<evidence type="ECO:0000313" key="19">
    <source>
        <dbReference type="Proteomes" id="UP000182278"/>
    </source>
</evidence>
<name>A0A1J4SF16_9BACT</name>
<evidence type="ECO:0000256" key="13">
    <source>
        <dbReference type="ARBA" id="ARBA00034808"/>
    </source>
</evidence>
<protein>
    <recommendedName>
        <fullName evidence="2 15">ATP-dependent DNA helicase RecG</fullName>
        <ecNumber evidence="13 15">5.6.2.4</ecNumber>
    </recommendedName>
</protein>
<dbReference type="PROSITE" id="PS51192">
    <property type="entry name" value="HELICASE_ATP_BIND_1"/>
    <property type="match status" value="1"/>
</dbReference>
<comment type="catalytic activity">
    <reaction evidence="14 15">
        <text>ATP + H2O = ADP + phosphate + H(+)</text>
        <dbReference type="Rhea" id="RHEA:13065"/>
        <dbReference type="ChEBI" id="CHEBI:15377"/>
        <dbReference type="ChEBI" id="CHEBI:15378"/>
        <dbReference type="ChEBI" id="CHEBI:30616"/>
        <dbReference type="ChEBI" id="CHEBI:43474"/>
        <dbReference type="ChEBI" id="CHEBI:456216"/>
        <dbReference type="EC" id="5.6.2.4"/>
    </reaction>
</comment>
<evidence type="ECO:0000259" key="16">
    <source>
        <dbReference type="PROSITE" id="PS51192"/>
    </source>
</evidence>
<evidence type="ECO:0000256" key="3">
    <source>
        <dbReference type="ARBA" id="ARBA00022741"/>
    </source>
</evidence>
<dbReference type="Gene3D" id="3.40.50.300">
    <property type="entry name" value="P-loop containing nucleotide triphosphate hydrolases"/>
    <property type="match status" value="2"/>
</dbReference>
<evidence type="ECO:0000256" key="4">
    <source>
        <dbReference type="ARBA" id="ARBA00022763"/>
    </source>
</evidence>
<dbReference type="Pfam" id="PF19833">
    <property type="entry name" value="RecG_dom3_C"/>
    <property type="match status" value="1"/>
</dbReference>
<proteinExistence type="inferred from homology"/>
<dbReference type="GO" id="GO:0006310">
    <property type="term" value="P:DNA recombination"/>
    <property type="evidence" value="ECO:0007669"/>
    <property type="project" value="UniProtKB-UniRule"/>
</dbReference>
<dbReference type="InterPro" id="IPR001650">
    <property type="entry name" value="Helicase_C-like"/>
</dbReference>
<dbReference type="SUPFAM" id="SSF52540">
    <property type="entry name" value="P-loop containing nucleoside triphosphate hydrolases"/>
    <property type="match status" value="2"/>
</dbReference>
<evidence type="ECO:0000256" key="12">
    <source>
        <dbReference type="ARBA" id="ARBA00034617"/>
    </source>
</evidence>
<keyword evidence="11" id="KW-0413">Isomerase</keyword>
<dbReference type="CDD" id="cd04488">
    <property type="entry name" value="RecG_wedge_OBF"/>
    <property type="match status" value="1"/>
</dbReference>
<keyword evidence="4 15" id="KW-0227">DNA damage</keyword>
<keyword evidence="9 15" id="KW-0233">DNA recombination</keyword>
<dbReference type="PANTHER" id="PTHR47964:SF1">
    <property type="entry name" value="ATP-DEPENDENT DNA HELICASE HOMOLOG RECG, CHLOROPLASTIC"/>
    <property type="match status" value="1"/>
</dbReference>
<evidence type="ECO:0000256" key="8">
    <source>
        <dbReference type="ARBA" id="ARBA00023125"/>
    </source>
</evidence>
<keyword evidence="8" id="KW-0238">DNA-binding</keyword>
<dbReference type="GO" id="GO:0016887">
    <property type="term" value="F:ATP hydrolysis activity"/>
    <property type="evidence" value="ECO:0007669"/>
    <property type="project" value="RHEA"/>
</dbReference>
<dbReference type="Pfam" id="PF00271">
    <property type="entry name" value="Helicase_C"/>
    <property type="match status" value="1"/>
</dbReference>
<dbReference type="InterPro" id="IPR011545">
    <property type="entry name" value="DEAD/DEAH_box_helicase_dom"/>
</dbReference>
<dbReference type="NCBIfam" id="TIGR00643">
    <property type="entry name" value="recG"/>
    <property type="match status" value="1"/>
</dbReference>
<evidence type="ECO:0000256" key="10">
    <source>
        <dbReference type="ARBA" id="ARBA00023204"/>
    </source>
</evidence>
<reference evidence="18 19" key="1">
    <citation type="journal article" date="2016" name="Environ. Microbiol.">
        <title>Genomic resolution of a cold subsurface aquifer community provides metabolic insights for novel microbes adapted to high CO concentrations.</title>
        <authorList>
            <person name="Probst A.J."/>
            <person name="Castelle C.J."/>
            <person name="Singh A."/>
            <person name="Brown C.T."/>
            <person name="Anantharaman K."/>
            <person name="Sharon I."/>
            <person name="Hug L.A."/>
            <person name="Burstein D."/>
            <person name="Emerson J.B."/>
            <person name="Thomas B.C."/>
            <person name="Banfield J.F."/>
        </authorList>
    </citation>
    <scope>NUCLEOTIDE SEQUENCE [LARGE SCALE GENOMIC DNA]</scope>
    <source>
        <strain evidence="18">CG1_02_38_46</strain>
    </source>
</reference>
<evidence type="ECO:0000256" key="5">
    <source>
        <dbReference type="ARBA" id="ARBA00022801"/>
    </source>
</evidence>
<dbReference type="SMART" id="SM00490">
    <property type="entry name" value="HELICc"/>
    <property type="match status" value="1"/>
</dbReference>
<evidence type="ECO:0000313" key="18">
    <source>
        <dbReference type="EMBL" id="OIN97975.1"/>
    </source>
</evidence>
<feature type="domain" description="Helicase ATP-binding" evidence="16">
    <location>
        <begin position="289"/>
        <end position="450"/>
    </location>
</feature>
<feature type="domain" description="Helicase C-terminal" evidence="17">
    <location>
        <begin position="472"/>
        <end position="634"/>
    </location>
</feature>
<dbReference type="InterPro" id="IPR033454">
    <property type="entry name" value="RecG_wedge"/>
</dbReference>
<dbReference type="NCBIfam" id="NF008168">
    <property type="entry name" value="PRK10917.2-2"/>
    <property type="match status" value="1"/>
</dbReference>
<dbReference type="STRING" id="1817893.AUJ66_01845"/>
<comment type="function">
    <text evidence="15">Plays a critical role in recombination and DNA repair. Helps process Holliday junction intermediates to mature products by catalyzing branch migration. Has replication fork regression activity, unwinds stalled or blocked replication forks to make a HJ that can be resolved. Has a DNA unwinding activity characteristic of a DNA helicase with 3'-5' polarity.</text>
</comment>
<evidence type="ECO:0000256" key="14">
    <source>
        <dbReference type="ARBA" id="ARBA00048988"/>
    </source>
</evidence>
<dbReference type="EC" id="5.6.2.4" evidence="13 15"/>
<gene>
    <name evidence="18" type="ORF">AUJ66_01845</name>
</gene>
<evidence type="ECO:0000256" key="7">
    <source>
        <dbReference type="ARBA" id="ARBA00022840"/>
    </source>
</evidence>
<dbReference type="Pfam" id="PF17191">
    <property type="entry name" value="RecG_wedge"/>
    <property type="match status" value="1"/>
</dbReference>
<dbReference type="Proteomes" id="UP000182278">
    <property type="component" value="Unassembled WGS sequence"/>
</dbReference>
<keyword evidence="3 15" id="KW-0547">Nucleotide-binding</keyword>
<keyword evidence="10 15" id="KW-0234">DNA repair</keyword>
<dbReference type="InterPro" id="IPR014001">
    <property type="entry name" value="Helicase_ATP-bd"/>
</dbReference>
<evidence type="ECO:0000256" key="6">
    <source>
        <dbReference type="ARBA" id="ARBA00022806"/>
    </source>
</evidence>
<evidence type="ECO:0000256" key="1">
    <source>
        <dbReference type="ARBA" id="ARBA00007504"/>
    </source>
</evidence>
<dbReference type="CDD" id="cd18811">
    <property type="entry name" value="SF2_C_RecG"/>
    <property type="match status" value="1"/>
</dbReference>
<dbReference type="InterPro" id="IPR012340">
    <property type="entry name" value="NA-bd_OB-fold"/>
</dbReference>
<dbReference type="CDD" id="cd17992">
    <property type="entry name" value="DEXHc_RecG"/>
    <property type="match status" value="1"/>
</dbReference>
<evidence type="ECO:0000259" key="17">
    <source>
        <dbReference type="PROSITE" id="PS51194"/>
    </source>
</evidence>
<dbReference type="InterPro" id="IPR047112">
    <property type="entry name" value="RecG/Mfd"/>
</dbReference>
<dbReference type="SUPFAM" id="SSF50249">
    <property type="entry name" value="Nucleic acid-binding proteins"/>
    <property type="match status" value="1"/>
</dbReference>
<dbReference type="SMART" id="SM00487">
    <property type="entry name" value="DEXDc"/>
    <property type="match status" value="1"/>
</dbReference>
<accession>A0A1J4SF16</accession>
<dbReference type="PANTHER" id="PTHR47964">
    <property type="entry name" value="ATP-DEPENDENT DNA HELICASE HOMOLOG RECG, CHLOROPLASTIC"/>
    <property type="match status" value="1"/>
</dbReference>
<comment type="similarity">
    <text evidence="1 15">Belongs to the helicase family. RecG subfamily.</text>
</comment>
<dbReference type="Pfam" id="PF00270">
    <property type="entry name" value="DEAD"/>
    <property type="match status" value="1"/>
</dbReference>
<dbReference type="InterPro" id="IPR045562">
    <property type="entry name" value="RecG_dom3_C"/>
</dbReference>
<dbReference type="NCBIfam" id="NF008165">
    <property type="entry name" value="PRK10917.1-3"/>
    <property type="match status" value="1"/>
</dbReference>
<evidence type="ECO:0000256" key="15">
    <source>
        <dbReference type="RuleBase" id="RU363016"/>
    </source>
</evidence>
<evidence type="ECO:0000256" key="11">
    <source>
        <dbReference type="ARBA" id="ARBA00023235"/>
    </source>
</evidence>
<keyword evidence="6 15" id="KW-0347">Helicase</keyword>
<keyword evidence="7 15" id="KW-0067">ATP-binding</keyword>
<dbReference type="InterPro" id="IPR004609">
    <property type="entry name" value="ATP-dep_DNA_helicase_RecG"/>
</dbReference>
<comment type="caution">
    <text evidence="18">The sequence shown here is derived from an EMBL/GenBank/DDBJ whole genome shotgun (WGS) entry which is preliminary data.</text>
</comment>
<dbReference type="InterPro" id="IPR027417">
    <property type="entry name" value="P-loop_NTPase"/>
</dbReference>
<comment type="catalytic activity">
    <reaction evidence="12 15">
        <text>Couples ATP hydrolysis with the unwinding of duplex DNA by translocating in the 3'-5' direction.</text>
        <dbReference type="EC" id="5.6.2.4"/>
    </reaction>
</comment>
<dbReference type="GO" id="GO:0006281">
    <property type="term" value="P:DNA repair"/>
    <property type="evidence" value="ECO:0007669"/>
    <property type="project" value="UniProtKB-UniRule"/>
</dbReference>
<evidence type="ECO:0000256" key="9">
    <source>
        <dbReference type="ARBA" id="ARBA00023172"/>
    </source>
</evidence>
<dbReference type="EMBL" id="MNUO01000029">
    <property type="protein sequence ID" value="OIN97975.1"/>
    <property type="molecule type" value="Genomic_DNA"/>
</dbReference>
<dbReference type="AlphaFoldDB" id="A0A1J4SF16"/>
<keyword evidence="5 15" id="KW-0378">Hydrolase</keyword>
<dbReference type="GO" id="GO:0005524">
    <property type="term" value="F:ATP binding"/>
    <property type="evidence" value="ECO:0007669"/>
    <property type="project" value="UniProtKB-KW"/>
</dbReference>
<sequence length="702" mass="80153">MEGCKNFLFKDLFSPVQYLKSVGPNRARLLKRLGISTIFDLLTYYPFRYEDRSHLYLIAQIKNGDEKTIQAVVSRQIIVMTRRGPLLKVVMTDGTGEVIVTCFNQFYLKDVFTIGKAFIINGKFNRKFSASGRSGKAEISNFTYEMLTKDEDDLIHTNRIVPIYNITKNLNMRFLRTLVKRTLDEYLPALSEILPINIRKNHNLCEEGFAIKNIHFPENFQTAEESKRRLVFDDFFVLQTVLALNRSRVKESPGITYEVSNQFVDEFESLLPFTLTNAQRRVINEILKDMAIPRPMNRLLQGDVGSGKTIVAAASAYAAIKNGYQAAFMAPTEILAEQHFINLHNFLATLGMKSALLISGTAKKERKKILQNLSSGAINLLIGTHALIEEDVSFNRLGFIIIDEQHKFGVMQRASLRSKGLNPDVLVMTATPIPRTLALTVYGDLDISVIDELPPGRKRIETTLYTERKRNEAQELIRNELRQGRQVYVVYPLIEESEKVDLKSATEEFNRLNKVYPEFNIGLLHGRLPSKEKESIMQEFKNKKIDMLVSTTVIEVGIDIPNASIMLIEHPERFGLAQLHQLRGRIGRGEYESLCILLAGLRLSAEARQRIKAFVQTNDGFEIAEVDLRLRGPGEFIGTRQHGMPDLKIADILKDVKILEIARQEAFNLVNMDPHLLRDEHRQLKEMIKFFYRGRESLIKVG</sequence>
<organism evidence="18 19">
    <name type="scientific">Candidatus Desantisbacteria bacterium CG1_02_38_46</name>
    <dbReference type="NCBI Taxonomy" id="1817893"/>
    <lineage>
        <taxon>Bacteria</taxon>
        <taxon>Candidatus Desantisiibacteriota</taxon>
    </lineage>
</organism>
<dbReference type="Gene3D" id="2.40.50.140">
    <property type="entry name" value="Nucleic acid-binding proteins"/>
    <property type="match status" value="1"/>
</dbReference>
<dbReference type="GO" id="GO:0003677">
    <property type="term" value="F:DNA binding"/>
    <property type="evidence" value="ECO:0007669"/>
    <property type="project" value="UniProtKB-KW"/>
</dbReference>
<dbReference type="GO" id="GO:0043138">
    <property type="term" value="F:3'-5' DNA helicase activity"/>
    <property type="evidence" value="ECO:0007669"/>
    <property type="project" value="UniProtKB-EC"/>
</dbReference>
<evidence type="ECO:0000256" key="2">
    <source>
        <dbReference type="ARBA" id="ARBA00017846"/>
    </source>
</evidence>
<dbReference type="PROSITE" id="PS51194">
    <property type="entry name" value="HELICASE_CTER"/>
    <property type="match status" value="1"/>
</dbReference>